<dbReference type="Proteomes" id="UP000744769">
    <property type="component" value="Unassembled WGS sequence"/>
</dbReference>
<sequence length="287" mass="31438">MTDQNSPDTVPTVSLAAGTGNVTIPQLGFGVWQVPDDEVGGAIDTALKTGYRSIDTARIYGNEDGVGRALAATSVPRDEIFLTTKVWNDDQGYDETIAAFEKSAQRLQLGDRPLDLYLIHWPVPARGKYVDTFRALLKLRDEGRIRAVGVCNFNADHLTALHDELGEWPAINQIELHPLLQQQELRTFHAEHGIATEAWSPLGQGGEVLQDPKLVEIADRLGKSVAQVILRWHIQLGNVVIPKSVTPSRIAENFDIFGFELSEQDLATIAGLDQGKRLGPDPASFDG</sequence>
<evidence type="ECO:0000256" key="2">
    <source>
        <dbReference type="ARBA" id="ARBA00022857"/>
    </source>
</evidence>
<dbReference type="PRINTS" id="PR00069">
    <property type="entry name" value="ALDKETRDTASE"/>
</dbReference>
<evidence type="ECO:0000313" key="8">
    <source>
        <dbReference type="EMBL" id="NHN56518.1"/>
    </source>
</evidence>
<feature type="active site" description="Proton donor" evidence="4">
    <location>
        <position position="60"/>
    </location>
</feature>
<dbReference type="InterPro" id="IPR018170">
    <property type="entry name" value="Aldo/ket_reductase_CS"/>
</dbReference>
<dbReference type="SUPFAM" id="SSF51430">
    <property type="entry name" value="NAD(P)-linked oxidoreductase"/>
    <property type="match status" value="1"/>
</dbReference>
<evidence type="ECO:0000256" key="6">
    <source>
        <dbReference type="PIRSR" id="PIRSR000097-3"/>
    </source>
</evidence>
<dbReference type="InterPro" id="IPR036812">
    <property type="entry name" value="NAD(P)_OxRdtase_dom_sf"/>
</dbReference>
<feature type="binding site" evidence="5">
    <location>
        <position position="120"/>
    </location>
    <ligand>
        <name>substrate</name>
    </ligand>
</feature>
<dbReference type="InterPro" id="IPR020471">
    <property type="entry name" value="AKR"/>
</dbReference>
<dbReference type="Pfam" id="PF00248">
    <property type="entry name" value="Aldo_ket_red"/>
    <property type="match status" value="1"/>
</dbReference>
<evidence type="ECO:0000313" key="9">
    <source>
        <dbReference type="Proteomes" id="UP000744769"/>
    </source>
</evidence>
<dbReference type="InterPro" id="IPR023210">
    <property type="entry name" value="NADP_OxRdtase_dom"/>
</dbReference>
<proteinExistence type="inferred from homology"/>
<feature type="domain" description="NADP-dependent oxidoreductase" evidence="7">
    <location>
        <begin position="27"/>
        <end position="272"/>
    </location>
</feature>
<reference evidence="8" key="1">
    <citation type="submission" date="2020-03" db="EMBL/GenBank/DDBJ databases">
        <title>Draft sequencing of Calidifontibacter sp. DB0510.</title>
        <authorList>
            <person name="Kim D.-U."/>
        </authorList>
    </citation>
    <scope>NUCLEOTIDE SEQUENCE</scope>
    <source>
        <strain evidence="8">DB0510</strain>
    </source>
</reference>
<evidence type="ECO:0000256" key="4">
    <source>
        <dbReference type="PIRSR" id="PIRSR000097-1"/>
    </source>
</evidence>
<keyword evidence="9" id="KW-1185">Reference proteome</keyword>
<evidence type="ECO:0000259" key="7">
    <source>
        <dbReference type="Pfam" id="PF00248"/>
    </source>
</evidence>
<keyword evidence="3" id="KW-0560">Oxidoreductase</keyword>
<evidence type="ECO:0000256" key="1">
    <source>
        <dbReference type="ARBA" id="ARBA00007905"/>
    </source>
</evidence>
<dbReference type="EMBL" id="JAAOIV010000009">
    <property type="protein sequence ID" value="NHN56518.1"/>
    <property type="molecule type" value="Genomic_DNA"/>
</dbReference>
<name>A0A967B2U2_9MICO</name>
<keyword evidence="2" id="KW-0521">NADP</keyword>
<feature type="site" description="Lowers pKa of active site Tyr" evidence="6">
    <location>
        <position position="85"/>
    </location>
</feature>
<protein>
    <submittedName>
        <fullName evidence="8">Aldo/keto reductase</fullName>
    </submittedName>
</protein>
<dbReference type="RefSeq" id="WP_166197196.1">
    <property type="nucleotide sequence ID" value="NZ_JAAOIV010000009.1"/>
</dbReference>
<evidence type="ECO:0000256" key="5">
    <source>
        <dbReference type="PIRSR" id="PIRSR000097-2"/>
    </source>
</evidence>
<comment type="similarity">
    <text evidence="1">Belongs to the aldo/keto reductase family.</text>
</comment>
<dbReference type="Gene3D" id="3.20.20.100">
    <property type="entry name" value="NADP-dependent oxidoreductase domain"/>
    <property type="match status" value="1"/>
</dbReference>
<dbReference type="AlphaFoldDB" id="A0A967B2U2"/>
<accession>A0A967B2U2</accession>
<dbReference type="PIRSF" id="PIRSF000097">
    <property type="entry name" value="AKR"/>
    <property type="match status" value="1"/>
</dbReference>
<dbReference type="FunFam" id="3.20.20.100:FF:000002">
    <property type="entry name" value="2,5-diketo-D-gluconic acid reductase A"/>
    <property type="match status" value="1"/>
</dbReference>
<organism evidence="8 9">
    <name type="scientific">Metallococcus carri</name>
    <dbReference type="NCBI Taxonomy" id="1656884"/>
    <lineage>
        <taxon>Bacteria</taxon>
        <taxon>Bacillati</taxon>
        <taxon>Actinomycetota</taxon>
        <taxon>Actinomycetes</taxon>
        <taxon>Micrococcales</taxon>
        <taxon>Dermacoccaceae</taxon>
        <taxon>Metallococcus</taxon>
    </lineage>
</organism>
<dbReference type="GO" id="GO:0016616">
    <property type="term" value="F:oxidoreductase activity, acting on the CH-OH group of donors, NAD or NADP as acceptor"/>
    <property type="evidence" value="ECO:0007669"/>
    <property type="project" value="UniProtKB-ARBA"/>
</dbReference>
<dbReference type="PROSITE" id="PS00062">
    <property type="entry name" value="ALDOKETO_REDUCTASE_2"/>
    <property type="match status" value="1"/>
</dbReference>
<evidence type="ECO:0000256" key="3">
    <source>
        <dbReference type="ARBA" id="ARBA00023002"/>
    </source>
</evidence>
<dbReference type="PROSITE" id="PS00063">
    <property type="entry name" value="ALDOKETO_REDUCTASE_3"/>
    <property type="match status" value="1"/>
</dbReference>
<dbReference type="PANTHER" id="PTHR43827">
    <property type="entry name" value="2,5-DIKETO-D-GLUCONIC ACID REDUCTASE"/>
    <property type="match status" value="1"/>
</dbReference>
<comment type="caution">
    <text evidence="8">The sequence shown here is derived from an EMBL/GenBank/DDBJ whole genome shotgun (WGS) entry which is preliminary data.</text>
</comment>
<dbReference type="PROSITE" id="PS00798">
    <property type="entry name" value="ALDOKETO_REDUCTASE_1"/>
    <property type="match status" value="1"/>
</dbReference>
<dbReference type="PANTHER" id="PTHR43827:SF3">
    <property type="entry name" value="NADP-DEPENDENT OXIDOREDUCTASE DOMAIN-CONTAINING PROTEIN"/>
    <property type="match status" value="1"/>
</dbReference>
<gene>
    <name evidence="8" type="ORF">G9U51_12085</name>
</gene>